<accession>A0A4R2BH02</accession>
<gene>
    <name evidence="1" type="ORF">EV146_104381</name>
</gene>
<dbReference type="AlphaFoldDB" id="A0A4R2BH02"/>
<proteinExistence type="predicted"/>
<dbReference type="Proteomes" id="UP000295689">
    <property type="component" value="Unassembled WGS sequence"/>
</dbReference>
<sequence length="73" mass="8522">MKVTRSEDQTPEACMKICALYFKTKDVLYLVPAFPAVHTGIEYQRPYIVQFNRKSCLVRLIGKEMLKTMYITT</sequence>
<keyword evidence="2" id="KW-1185">Reference proteome</keyword>
<protein>
    <submittedName>
        <fullName evidence="1">Uncharacterized protein</fullName>
    </submittedName>
</protein>
<evidence type="ECO:0000313" key="1">
    <source>
        <dbReference type="EMBL" id="TCN26271.1"/>
    </source>
</evidence>
<evidence type="ECO:0000313" key="2">
    <source>
        <dbReference type="Proteomes" id="UP000295689"/>
    </source>
</evidence>
<name>A0A4R2BH02_9BACI</name>
<organism evidence="1 2">
    <name type="scientific">Mesobacillus foraminis</name>
    <dbReference type="NCBI Taxonomy" id="279826"/>
    <lineage>
        <taxon>Bacteria</taxon>
        <taxon>Bacillati</taxon>
        <taxon>Bacillota</taxon>
        <taxon>Bacilli</taxon>
        <taxon>Bacillales</taxon>
        <taxon>Bacillaceae</taxon>
        <taxon>Mesobacillus</taxon>
    </lineage>
</organism>
<comment type="caution">
    <text evidence="1">The sequence shown here is derived from an EMBL/GenBank/DDBJ whole genome shotgun (WGS) entry which is preliminary data.</text>
</comment>
<dbReference type="EMBL" id="SLVV01000004">
    <property type="protein sequence ID" value="TCN26271.1"/>
    <property type="molecule type" value="Genomic_DNA"/>
</dbReference>
<reference evidence="1 2" key="1">
    <citation type="journal article" date="2015" name="Stand. Genomic Sci.">
        <title>Genomic Encyclopedia of Bacterial and Archaeal Type Strains, Phase III: the genomes of soil and plant-associated and newly described type strains.</title>
        <authorList>
            <person name="Whitman W.B."/>
            <person name="Woyke T."/>
            <person name="Klenk H.P."/>
            <person name="Zhou Y."/>
            <person name="Lilburn T.G."/>
            <person name="Beck B.J."/>
            <person name="De Vos P."/>
            <person name="Vandamme P."/>
            <person name="Eisen J.A."/>
            <person name="Garrity G."/>
            <person name="Hugenholtz P."/>
            <person name="Kyrpides N.C."/>
        </authorList>
    </citation>
    <scope>NUCLEOTIDE SEQUENCE [LARGE SCALE GENOMIC DNA]</scope>
    <source>
        <strain evidence="1 2">CV53</strain>
    </source>
</reference>